<accession>A0A6L2MAK3</accession>
<dbReference type="Pfam" id="PF13456">
    <property type="entry name" value="RVT_3"/>
    <property type="match status" value="1"/>
</dbReference>
<dbReference type="PANTHER" id="PTHR48475">
    <property type="entry name" value="RIBONUCLEASE H"/>
    <property type="match status" value="1"/>
</dbReference>
<name>A0A6L2MAK3_TANCI</name>
<dbReference type="SUPFAM" id="SSF53098">
    <property type="entry name" value="Ribonuclease H-like"/>
    <property type="match status" value="1"/>
</dbReference>
<dbReference type="GO" id="GO:0003964">
    <property type="term" value="F:RNA-directed DNA polymerase activity"/>
    <property type="evidence" value="ECO:0007669"/>
    <property type="project" value="UniProtKB-KW"/>
</dbReference>
<evidence type="ECO:0000313" key="2">
    <source>
        <dbReference type="EMBL" id="GEU70277.1"/>
    </source>
</evidence>
<dbReference type="GO" id="GO:0003676">
    <property type="term" value="F:nucleic acid binding"/>
    <property type="evidence" value="ECO:0007669"/>
    <property type="project" value="InterPro"/>
</dbReference>
<dbReference type="AlphaFoldDB" id="A0A6L2MAK3"/>
<dbReference type="Gene3D" id="3.30.420.10">
    <property type="entry name" value="Ribonuclease H-like superfamily/Ribonuclease H"/>
    <property type="match status" value="1"/>
</dbReference>
<dbReference type="InterPro" id="IPR036397">
    <property type="entry name" value="RNaseH_sf"/>
</dbReference>
<feature type="domain" description="RNase H type-1" evidence="1">
    <location>
        <begin position="35"/>
        <end position="94"/>
    </location>
</feature>
<reference evidence="2" key="1">
    <citation type="journal article" date="2019" name="Sci. Rep.">
        <title>Draft genome of Tanacetum cinerariifolium, the natural source of mosquito coil.</title>
        <authorList>
            <person name="Yamashiro T."/>
            <person name="Shiraishi A."/>
            <person name="Satake H."/>
            <person name="Nakayama K."/>
        </authorList>
    </citation>
    <scope>NUCLEOTIDE SEQUENCE</scope>
</reference>
<keyword evidence="2" id="KW-0808">Transferase</keyword>
<gene>
    <name evidence="2" type="ORF">Tci_042255</name>
</gene>
<dbReference type="PANTHER" id="PTHR48475:SF2">
    <property type="entry name" value="RIBONUCLEASE H"/>
    <property type="match status" value="1"/>
</dbReference>
<dbReference type="GO" id="GO:0004523">
    <property type="term" value="F:RNA-DNA hybrid ribonuclease activity"/>
    <property type="evidence" value="ECO:0007669"/>
    <property type="project" value="InterPro"/>
</dbReference>
<protein>
    <submittedName>
        <fullName evidence="2">Reverse transcriptase domain-containing protein</fullName>
    </submittedName>
</protein>
<dbReference type="CDD" id="cd09279">
    <property type="entry name" value="RNase_HI_like"/>
    <property type="match status" value="1"/>
</dbReference>
<dbReference type="InterPro" id="IPR012337">
    <property type="entry name" value="RNaseH-like_sf"/>
</dbReference>
<proteinExistence type="predicted"/>
<keyword evidence="2" id="KW-0548">Nucleotidyltransferase</keyword>
<sequence length="162" mass="17490">MLADFLNEVLVGTGNVEVCSLANNTKVKEWTLFTDGASSLKGAGAGLVLIDPTGTKYTYAIRLNFARTNNEAEYKALLAGLRIAGEVKVPALKVKAKELSAGFEEFSIENVPRNQNHKADVLSKQASVAFNHLTKEILVEVLNAKSVEAQEVNAIIEEEGNN</sequence>
<organism evidence="2">
    <name type="scientific">Tanacetum cinerariifolium</name>
    <name type="common">Dalmatian daisy</name>
    <name type="synonym">Chrysanthemum cinerariifolium</name>
    <dbReference type="NCBI Taxonomy" id="118510"/>
    <lineage>
        <taxon>Eukaryota</taxon>
        <taxon>Viridiplantae</taxon>
        <taxon>Streptophyta</taxon>
        <taxon>Embryophyta</taxon>
        <taxon>Tracheophyta</taxon>
        <taxon>Spermatophyta</taxon>
        <taxon>Magnoliopsida</taxon>
        <taxon>eudicotyledons</taxon>
        <taxon>Gunneridae</taxon>
        <taxon>Pentapetalae</taxon>
        <taxon>asterids</taxon>
        <taxon>campanulids</taxon>
        <taxon>Asterales</taxon>
        <taxon>Asteraceae</taxon>
        <taxon>Asteroideae</taxon>
        <taxon>Anthemideae</taxon>
        <taxon>Anthemidinae</taxon>
        <taxon>Tanacetum</taxon>
    </lineage>
</organism>
<comment type="caution">
    <text evidence="2">The sequence shown here is derived from an EMBL/GenBank/DDBJ whole genome shotgun (WGS) entry which is preliminary data.</text>
</comment>
<dbReference type="InterPro" id="IPR002156">
    <property type="entry name" value="RNaseH_domain"/>
</dbReference>
<keyword evidence="2" id="KW-0695">RNA-directed DNA polymerase</keyword>
<evidence type="ECO:0000259" key="1">
    <source>
        <dbReference type="Pfam" id="PF13456"/>
    </source>
</evidence>
<dbReference type="EMBL" id="BKCJ010006085">
    <property type="protein sequence ID" value="GEU70277.1"/>
    <property type="molecule type" value="Genomic_DNA"/>
</dbReference>